<organism evidence="1">
    <name type="scientific">Anguilla anguilla</name>
    <name type="common">European freshwater eel</name>
    <name type="synonym">Muraena anguilla</name>
    <dbReference type="NCBI Taxonomy" id="7936"/>
    <lineage>
        <taxon>Eukaryota</taxon>
        <taxon>Metazoa</taxon>
        <taxon>Chordata</taxon>
        <taxon>Craniata</taxon>
        <taxon>Vertebrata</taxon>
        <taxon>Euteleostomi</taxon>
        <taxon>Actinopterygii</taxon>
        <taxon>Neopterygii</taxon>
        <taxon>Teleostei</taxon>
        <taxon>Anguilliformes</taxon>
        <taxon>Anguillidae</taxon>
        <taxon>Anguilla</taxon>
    </lineage>
</organism>
<evidence type="ECO:0000313" key="1">
    <source>
        <dbReference type="EMBL" id="JAH27749.1"/>
    </source>
</evidence>
<reference evidence="1" key="1">
    <citation type="submission" date="2014-11" db="EMBL/GenBank/DDBJ databases">
        <authorList>
            <person name="Amaro Gonzalez C."/>
        </authorList>
    </citation>
    <scope>NUCLEOTIDE SEQUENCE</scope>
</reference>
<proteinExistence type="predicted"/>
<protein>
    <submittedName>
        <fullName evidence="1">Uncharacterized protein</fullName>
    </submittedName>
</protein>
<reference evidence="1" key="2">
    <citation type="journal article" date="2015" name="Fish Shellfish Immunol.">
        <title>Early steps in the European eel (Anguilla anguilla)-Vibrio vulnificus interaction in the gills: Role of the RtxA13 toxin.</title>
        <authorList>
            <person name="Callol A."/>
            <person name="Pajuelo D."/>
            <person name="Ebbesson L."/>
            <person name="Teles M."/>
            <person name="MacKenzie S."/>
            <person name="Amaro C."/>
        </authorList>
    </citation>
    <scope>NUCLEOTIDE SEQUENCE</scope>
</reference>
<accession>A0A0E9RFA4</accession>
<sequence length="25" mass="2945">MCWSTEPKQANYQNCFIVQILQTAQ</sequence>
<name>A0A0E9RFA4_ANGAN</name>
<dbReference type="EMBL" id="GBXM01080828">
    <property type="protein sequence ID" value="JAH27749.1"/>
    <property type="molecule type" value="Transcribed_RNA"/>
</dbReference>
<dbReference type="AlphaFoldDB" id="A0A0E9RFA4"/>